<keyword evidence="2" id="KW-1185">Reference proteome</keyword>
<organism evidence="1 2">
    <name type="scientific">Trifolium medium</name>
    <dbReference type="NCBI Taxonomy" id="97028"/>
    <lineage>
        <taxon>Eukaryota</taxon>
        <taxon>Viridiplantae</taxon>
        <taxon>Streptophyta</taxon>
        <taxon>Embryophyta</taxon>
        <taxon>Tracheophyta</taxon>
        <taxon>Spermatophyta</taxon>
        <taxon>Magnoliopsida</taxon>
        <taxon>eudicotyledons</taxon>
        <taxon>Gunneridae</taxon>
        <taxon>Pentapetalae</taxon>
        <taxon>rosids</taxon>
        <taxon>fabids</taxon>
        <taxon>Fabales</taxon>
        <taxon>Fabaceae</taxon>
        <taxon>Papilionoideae</taxon>
        <taxon>50 kb inversion clade</taxon>
        <taxon>NPAAA clade</taxon>
        <taxon>Hologalegina</taxon>
        <taxon>IRL clade</taxon>
        <taxon>Trifolieae</taxon>
        <taxon>Trifolium</taxon>
    </lineage>
</organism>
<feature type="non-terminal residue" evidence="1">
    <location>
        <position position="9"/>
    </location>
</feature>
<sequence length="9" mass="1148">MCRKKKILK</sequence>
<reference evidence="1 2" key="1">
    <citation type="journal article" date="2018" name="Front. Plant Sci.">
        <title>Red Clover (Trifolium pratense) and Zigzag Clover (T. medium) - A Picture of Genomic Similarities and Differences.</title>
        <authorList>
            <person name="Dluhosova J."/>
            <person name="Istvanek J."/>
            <person name="Nedelnik J."/>
            <person name="Repkova J."/>
        </authorList>
    </citation>
    <scope>NUCLEOTIDE SEQUENCE [LARGE SCALE GENOMIC DNA]</scope>
    <source>
        <strain evidence="2">cv. 10/8</strain>
        <tissue evidence="1">Leaf</tissue>
    </source>
</reference>
<dbReference type="EMBL" id="LXQA010403466">
    <property type="protein sequence ID" value="MCI49590.1"/>
    <property type="molecule type" value="Genomic_DNA"/>
</dbReference>
<name>A0A392SNT8_9FABA</name>
<proteinExistence type="predicted"/>
<dbReference type="Proteomes" id="UP000265520">
    <property type="component" value="Unassembled WGS sequence"/>
</dbReference>
<accession>A0A392SNT8</accession>
<comment type="caution">
    <text evidence="1">The sequence shown here is derived from an EMBL/GenBank/DDBJ whole genome shotgun (WGS) entry which is preliminary data.</text>
</comment>
<evidence type="ECO:0000313" key="1">
    <source>
        <dbReference type="EMBL" id="MCI49590.1"/>
    </source>
</evidence>
<evidence type="ECO:0000313" key="2">
    <source>
        <dbReference type="Proteomes" id="UP000265520"/>
    </source>
</evidence>
<protein>
    <submittedName>
        <fullName evidence="1">Uncharacterized protein</fullName>
    </submittedName>
</protein>